<proteinExistence type="predicted"/>
<name>A0A078AZ21_STYLE</name>
<feature type="compositionally biased region" description="Polar residues" evidence="1">
    <location>
        <begin position="42"/>
        <end position="80"/>
    </location>
</feature>
<evidence type="ECO:0000313" key="3">
    <source>
        <dbReference type="Proteomes" id="UP000039865"/>
    </source>
</evidence>
<feature type="compositionally biased region" description="Low complexity" evidence="1">
    <location>
        <begin position="473"/>
        <end position="483"/>
    </location>
</feature>
<evidence type="ECO:0000256" key="1">
    <source>
        <dbReference type="SAM" id="MobiDB-lite"/>
    </source>
</evidence>
<organism evidence="2 3">
    <name type="scientific">Stylonychia lemnae</name>
    <name type="common">Ciliate</name>
    <dbReference type="NCBI Taxonomy" id="5949"/>
    <lineage>
        <taxon>Eukaryota</taxon>
        <taxon>Sar</taxon>
        <taxon>Alveolata</taxon>
        <taxon>Ciliophora</taxon>
        <taxon>Intramacronucleata</taxon>
        <taxon>Spirotrichea</taxon>
        <taxon>Stichotrichia</taxon>
        <taxon>Sporadotrichida</taxon>
        <taxon>Oxytrichidae</taxon>
        <taxon>Stylonychinae</taxon>
        <taxon>Stylonychia</taxon>
    </lineage>
</organism>
<sequence>MKNSILDYNTISTIRNQDQSSNSKNSLLSLNDLSESQSNNSPQTYSNSYKPENFNAQPASVQQRKQSKQKLNQQATSGTFSKLLKQNKKENLSSLFNSKQSVINSSQMSNMSQISAITAKSQLKHNNISSISKTFGQSQFKKSNNDMSSLNNYSSVTQKQQNTTSFGYFTSSLKDTVKAVRQETAQLLKQQSNHQYYDSVLKNKRDQFVNDNAKQYRAHAREIQKQNITKGVDALENIIEQKLSKDGFNQIKIVAQVIEEERIFQLEEILMKNKVRRMLRGWRLILHRQHQRIENIMGFIDNRDLRVQFKYIQQWNKHVAKQKLLRSIYSSLIDYKDGNTKFQVFRLLKKQSKIKKACYVTLMRRDRKVVLKCFNKIKSNVAQQRSKSTIKTRLQTKLRDKFFRFWLKVFKLNKVLRLKQKQIIIVWRQYVKIIKKEQKHEEILMRKALKILFKYSKNSRRQKALKLKKSKNKLVQSQNSNQQPIMNLKTTQLSQRGRDKSPLKSQNVDNSIIIEKSFSFMDSKSLIHDQDSIYTFGRPTETSRQYDNISALLPNKAIMAEQYAKYKLMKRHFGRLLVFTKLKKDESDIILSLKFIRTLSMKSKIFQALRPSQFRNSKN</sequence>
<dbReference type="InParanoid" id="A0A078AZ21"/>
<dbReference type="AlphaFoldDB" id="A0A078AZ21"/>
<feature type="region of interest" description="Disordered" evidence="1">
    <location>
        <begin position="466"/>
        <end position="505"/>
    </location>
</feature>
<protein>
    <submittedName>
        <fullName evidence="2">Uncharacterized protein</fullName>
    </submittedName>
</protein>
<feature type="compositionally biased region" description="Polar residues" evidence="1">
    <location>
        <begin position="484"/>
        <end position="495"/>
    </location>
</feature>
<feature type="region of interest" description="Disordered" evidence="1">
    <location>
        <begin position="32"/>
        <end position="81"/>
    </location>
</feature>
<feature type="compositionally biased region" description="Low complexity" evidence="1">
    <location>
        <begin position="32"/>
        <end position="41"/>
    </location>
</feature>
<keyword evidence="3" id="KW-1185">Reference proteome</keyword>
<dbReference type="EMBL" id="CCKQ01014303">
    <property type="protein sequence ID" value="CDW86058.1"/>
    <property type="molecule type" value="Genomic_DNA"/>
</dbReference>
<dbReference type="Proteomes" id="UP000039865">
    <property type="component" value="Unassembled WGS sequence"/>
</dbReference>
<accession>A0A078AZ21</accession>
<gene>
    <name evidence="2" type="primary">Contig12001.g12837</name>
    <name evidence="2" type="ORF">STYLEM_15149</name>
</gene>
<reference evidence="2 3" key="1">
    <citation type="submission" date="2014-06" db="EMBL/GenBank/DDBJ databases">
        <authorList>
            <person name="Swart Estienne"/>
        </authorList>
    </citation>
    <scope>NUCLEOTIDE SEQUENCE [LARGE SCALE GENOMIC DNA]</scope>
    <source>
        <strain evidence="2 3">130c</strain>
    </source>
</reference>
<evidence type="ECO:0000313" key="2">
    <source>
        <dbReference type="EMBL" id="CDW86058.1"/>
    </source>
</evidence>